<evidence type="ECO:0000313" key="3">
    <source>
        <dbReference type="EMBL" id="GMR53552.1"/>
    </source>
</evidence>
<comment type="caution">
    <text evidence="3">The sequence shown here is derived from an EMBL/GenBank/DDBJ whole genome shotgun (WGS) entry which is preliminary data.</text>
</comment>
<dbReference type="SMART" id="SM00777">
    <property type="entry name" value="Mad3_BUB1_I"/>
    <property type="match status" value="1"/>
</dbReference>
<dbReference type="GO" id="GO:0005634">
    <property type="term" value="C:nucleus"/>
    <property type="evidence" value="ECO:0007669"/>
    <property type="project" value="TreeGrafter"/>
</dbReference>
<evidence type="ECO:0000313" key="4">
    <source>
        <dbReference type="Proteomes" id="UP001328107"/>
    </source>
</evidence>
<dbReference type="PANTHER" id="PTHR14030:SF28">
    <property type="entry name" value="BUB1 N-TERMINAL DOMAIN-CONTAINING PROTEIN"/>
    <property type="match status" value="1"/>
</dbReference>
<accession>A0AAN5CZW8</accession>
<dbReference type="AlphaFoldDB" id="A0AAN5CZW8"/>
<dbReference type="GO" id="GO:0007094">
    <property type="term" value="P:mitotic spindle assembly checkpoint signaling"/>
    <property type="evidence" value="ECO:0007669"/>
    <property type="project" value="InterPro"/>
</dbReference>
<dbReference type="Proteomes" id="UP001328107">
    <property type="component" value="Unassembled WGS sequence"/>
</dbReference>
<dbReference type="Gene3D" id="1.25.40.430">
    <property type="match status" value="1"/>
</dbReference>
<dbReference type="PANTHER" id="PTHR14030">
    <property type="entry name" value="MITOTIC CHECKPOINT SERINE/THREONINE-PROTEIN KINASE BUB1"/>
    <property type="match status" value="1"/>
</dbReference>
<organism evidence="3 4">
    <name type="scientific">Pristionchus mayeri</name>
    <dbReference type="NCBI Taxonomy" id="1317129"/>
    <lineage>
        <taxon>Eukaryota</taxon>
        <taxon>Metazoa</taxon>
        <taxon>Ecdysozoa</taxon>
        <taxon>Nematoda</taxon>
        <taxon>Chromadorea</taxon>
        <taxon>Rhabditida</taxon>
        <taxon>Rhabditina</taxon>
        <taxon>Diplogasteromorpha</taxon>
        <taxon>Diplogasteroidea</taxon>
        <taxon>Neodiplogasteridae</taxon>
        <taxon>Pristionchus</taxon>
    </lineage>
</organism>
<keyword evidence="4" id="KW-1185">Reference proteome</keyword>
<feature type="region of interest" description="Disordered" evidence="1">
    <location>
        <begin position="242"/>
        <end position="261"/>
    </location>
</feature>
<dbReference type="InterPro" id="IPR015661">
    <property type="entry name" value="Bub1/Mad3"/>
</dbReference>
<name>A0AAN5CZW8_9BILA</name>
<dbReference type="GO" id="GO:0004672">
    <property type="term" value="F:protein kinase activity"/>
    <property type="evidence" value="ECO:0007669"/>
    <property type="project" value="TreeGrafter"/>
</dbReference>
<dbReference type="EMBL" id="BTRK01000005">
    <property type="protein sequence ID" value="GMR53552.1"/>
    <property type="molecule type" value="Genomic_DNA"/>
</dbReference>
<reference evidence="4" key="1">
    <citation type="submission" date="2022-10" db="EMBL/GenBank/DDBJ databases">
        <title>Genome assembly of Pristionchus species.</title>
        <authorList>
            <person name="Yoshida K."/>
            <person name="Sommer R.J."/>
        </authorList>
    </citation>
    <scope>NUCLEOTIDE SEQUENCE [LARGE SCALE GENOMIC DNA]</scope>
    <source>
        <strain evidence="4">RS5460</strain>
    </source>
</reference>
<dbReference type="Pfam" id="PF08311">
    <property type="entry name" value="Mad3_BUB1_I"/>
    <property type="match status" value="1"/>
</dbReference>
<proteinExistence type="predicted"/>
<sequence length="384" mass="44200">MSENNDDAFEWELNRENIQPLRKGRHASAVTSSRPLSASARALQAEEKMNEVLSIFEEEGGSADLLSTVLSFIAWFENHIMIGKQKLLYEFLWKCVNKLTSQERYVNDERILTVWIKLAENSLGNDCNIFDHANSIGSLKRMAKFYVEWSMACESRSQWAEARRCIERGMKAGAAPISLLHSAADELEMRMIRRETRQADEQNEDEDEDAWNDNGERRVALTRLAELEMGATPIVRLPSISGCDASSKIGPTSTKKKQENNKFEIYTDDTDDNSTWLESVYEIRNQMTKMDLVDDNTNRTCKASLNCTTKRSVNPSFTIWEEGKVEEKKKARLMLRKELIRDKSIEESLVDRYSVLFEKISPHQENRPKNLHLCKADIKPLLFD</sequence>
<evidence type="ECO:0000256" key="1">
    <source>
        <dbReference type="SAM" id="MobiDB-lite"/>
    </source>
</evidence>
<evidence type="ECO:0000259" key="2">
    <source>
        <dbReference type="PROSITE" id="PS51489"/>
    </source>
</evidence>
<protein>
    <recommendedName>
        <fullName evidence="2">BUB1 N-terminal domain-containing protein</fullName>
    </recommendedName>
</protein>
<gene>
    <name evidence="3" type="ORF">PMAYCL1PPCAC_23747</name>
</gene>
<dbReference type="PROSITE" id="PS51489">
    <property type="entry name" value="BUB1_N"/>
    <property type="match status" value="1"/>
</dbReference>
<dbReference type="GO" id="GO:0051754">
    <property type="term" value="P:meiotic sister chromatid cohesion, centromeric"/>
    <property type="evidence" value="ECO:0007669"/>
    <property type="project" value="TreeGrafter"/>
</dbReference>
<feature type="domain" description="BUB1 N-terminal" evidence="2">
    <location>
        <begin position="52"/>
        <end position="208"/>
    </location>
</feature>
<dbReference type="InterPro" id="IPR013212">
    <property type="entry name" value="Mad3/Bub1_I"/>
</dbReference>